<proteinExistence type="predicted"/>
<sequence>MYIFLNYLEDVLLGQLQDLVYKQGQADLIKVTVSITFDNRDKKNGPVGYHHCDEIVIRRQIIVNGRNPYTINGSTAANAKLWLWFGCNHSLISQRVSDFFGSVGLNPNPHFLIMQGRITKILNVKSHEILGMIEVAAGTKLYEAKRALAPNTTHKMNSEQCEQLALNKGEEIKSLGSELEEIEALLEVQQTDFTRVEEAKKRGHAEAFAEQEGNVAEELAKIDEEKRECKESFGEVFTGYEEKSKSLNVVGLSYVYLESNSVDPFVRRVHS</sequence>
<dbReference type="InterPro" id="IPR027417">
    <property type="entry name" value="P-loop_NTPase"/>
</dbReference>
<dbReference type="Gene3D" id="3.40.50.300">
    <property type="entry name" value="P-loop containing nucleotide triphosphate hydrolases"/>
    <property type="match status" value="1"/>
</dbReference>
<protein>
    <submittedName>
        <fullName evidence="3">SMC hinge domain-containing protein</fullName>
    </submittedName>
</protein>
<dbReference type="WBParaSite" id="HPBE_0000347801-mRNA-1">
    <property type="protein sequence ID" value="HPBE_0000347801-mRNA-1"/>
    <property type="gene ID" value="HPBE_0000347801"/>
</dbReference>
<reference evidence="3" key="1">
    <citation type="submission" date="2019-09" db="UniProtKB">
        <authorList>
            <consortium name="WormBaseParasite"/>
        </authorList>
    </citation>
    <scope>IDENTIFICATION</scope>
</reference>
<evidence type="ECO:0000256" key="1">
    <source>
        <dbReference type="SAM" id="Coils"/>
    </source>
</evidence>
<keyword evidence="1" id="KW-0175">Coiled coil</keyword>
<dbReference type="SUPFAM" id="SSF52540">
    <property type="entry name" value="P-loop containing nucleoside triphosphate hydrolases"/>
    <property type="match status" value="1"/>
</dbReference>
<accession>A0A183FBD6</accession>
<dbReference type="Proteomes" id="UP000050761">
    <property type="component" value="Unassembled WGS sequence"/>
</dbReference>
<keyword evidence="2" id="KW-1185">Reference proteome</keyword>
<feature type="coiled-coil region" evidence="1">
    <location>
        <begin position="172"/>
        <end position="228"/>
    </location>
</feature>
<dbReference type="AlphaFoldDB" id="A0A183FBD6"/>
<evidence type="ECO:0000313" key="3">
    <source>
        <dbReference type="WBParaSite" id="HPBE_0000347801-mRNA-1"/>
    </source>
</evidence>
<dbReference type="PANTHER" id="PTHR43977">
    <property type="entry name" value="STRUCTURAL MAINTENANCE OF CHROMOSOMES PROTEIN 3"/>
    <property type="match status" value="1"/>
</dbReference>
<evidence type="ECO:0000313" key="2">
    <source>
        <dbReference type="Proteomes" id="UP000050761"/>
    </source>
</evidence>
<organism evidence="2 3">
    <name type="scientific">Heligmosomoides polygyrus</name>
    <name type="common">Parasitic roundworm</name>
    <dbReference type="NCBI Taxonomy" id="6339"/>
    <lineage>
        <taxon>Eukaryota</taxon>
        <taxon>Metazoa</taxon>
        <taxon>Ecdysozoa</taxon>
        <taxon>Nematoda</taxon>
        <taxon>Chromadorea</taxon>
        <taxon>Rhabditida</taxon>
        <taxon>Rhabditina</taxon>
        <taxon>Rhabditomorpha</taxon>
        <taxon>Strongyloidea</taxon>
        <taxon>Heligmosomidae</taxon>
        <taxon>Heligmosomoides</taxon>
    </lineage>
</organism>
<name>A0A183FBD6_HELPZ</name>